<dbReference type="GO" id="GO:0031177">
    <property type="term" value="F:phosphopantetheine binding"/>
    <property type="evidence" value="ECO:0007669"/>
    <property type="project" value="InterPro"/>
</dbReference>
<evidence type="ECO:0000256" key="2">
    <source>
        <dbReference type="ARBA" id="ARBA00022450"/>
    </source>
</evidence>
<dbReference type="InterPro" id="IPR023213">
    <property type="entry name" value="CAT-like_dom_sf"/>
</dbReference>
<dbReference type="InterPro" id="IPR025110">
    <property type="entry name" value="AMP-bd_C"/>
</dbReference>
<dbReference type="SMART" id="SM00823">
    <property type="entry name" value="PKS_PP"/>
    <property type="match status" value="1"/>
</dbReference>
<dbReference type="eggNOG" id="COG1020">
    <property type="taxonomic scope" value="Bacteria"/>
</dbReference>
<dbReference type="EMBL" id="CP002583">
    <property type="protein sequence ID" value="ADZ90233.1"/>
    <property type="molecule type" value="Genomic_DNA"/>
</dbReference>
<dbReference type="InterPro" id="IPR036736">
    <property type="entry name" value="ACP-like_sf"/>
</dbReference>
<dbReference type="Pfam" id="PF00501">
    <property type="entry name" value="AMP-binding"/>
    <property type="match status" value="1"/>
</dbReference>
<dbReference type="InterPro" id="IPR001031">
    <property type="entry name" value="Thioesterase"/>
</dbReference>
<keyword evidence="3" id="KW-0597">Phosphoprotein</keyword>
<evidence type="ECO:0000256" key="3">
    <source>
        <dbReference type="ARBA" id="ARBA00022553"/>
    </source>
</evidence>
<evidence type="ECO:0000313" key="5">
    <source>
        <dbReference type="EMBL" id="ADZ90233.1"/>
    </source>
</evidence>
<dbReference type="InterPro" id="IPR000873">
    <property type="entry name" value="AMP-dep_synth/lig_dom"/>
</dbReference>
<gene>
    <name evidence="5" type="ordered locus">Marme_0958</name>
</gene>
<dbReference type="PATRIC" id="fig|717774.3.peg.1000"/>
<dbReference type="HOGENOM" id="CLU_000022_2_4_6"/>
<dbReference type="Proteomes" id="UP000001062">
    <property type="component" value="Chromosome"/>
</dbReference>
<sequence>MNSHLANLTLPDTGMALTYQQRALIGRSGRVASRAFWLNLGQVSEHDAHSRLVSLMAHQHALTTEFGVPEGFNVLRQQVQTARLNWRSIRVVDRSESLLIDAQKVFAQERPHLLSWFVSSDDGMNNRLVLVGSALTLDEGSVARIREVVVGDRPADIEPEMQYLDYAGWVTDLQEDEDADDAIAFWNSIQWSELPTVELNERLSRATTLSREPIAHSVRVPFSRTLQNTLVGWAAQWEVEPQLLGFVIWAALLQRVSGREQFQISRYHDGRDDYEELDDCFGLLQQRLPMPFYDVSTMSLKKAVTSLQPILEEQVEGQEYVQQVADSITDALPVIFQYRSQNRIEDMTADSYLSEGDRLQLQVVTTQEGDGEWCLTYDSTRYDPLSMTRLVNRLPLMLSAALAEPETALGQLNALLDDEHVTAALSSQNKGDDESIETDLNNLTGLLNRIRQQALTAPNTPAIRDGKRLVTYAELDQQSDFAAIELGNRGARPESIVALCLPRGAQWLVAALAVLKSGAAYLPLDPALPQARLQAIVADASPVVIITQDDERLVGSEDCLGESLGESLGEKCIAWAALLSASPSTEALKRLSSVKHCPNQLAYVLYTSGSTGKPKGVQVTHENILHYSQSVMTSLGLPKSGHYGLISSLMADLGNTMLFPAWLQGGCVHLLGQEESTDGAKLAAYLNQHPLDCLKIVPSHLSALLTGSDARTILPKHTLVLGGERISDTLLAELAAYKLDGVMQCRLFNHYGPTETTVGVLWREVALALGSSSCNSDLTSKGSLQRDKTNLDSLTGTLGDTRIYLLDSNLNPAVSGQIAELYIAGSNVSRGYIGAANQTAGRYLPDPFVLGERCYRTGDLAMRRADGGIDIVGRVDHQVKIRGFRLELEEIESVLTAHHTVQHCAVLLQGQGEDKGQSEQAYLVAFVVPYAGGQLDEAVLRRELVKQLPDYMVPAQMHCVTHLPLTANGKIDGNALLEQARQTSLKTYIAPRNDTEKLISDIWQTVLQQSKISVDDTFFDIGGHSLAAIKVVARMRQRFERELPTDLLFRKPSIEALAAYLDESSDAMGGLLNQGAHNSERLVLLHQPDSAEVTDSLEVKDSSEATLVVMHSHGNHFHHYEPLLNKLSDQVAVYGLRSDTEVVTVSEDAQFEYLMSDYLAQLMPLKSRVLTLTGWSLAARQMMHVAQRLIEHGFTIRSVALIDYDPNQAQEDQDDEGVQLRQDVEHYLKINDIKLQETEMKSLDAILSTEGATNNYLSGLEQILKSEVIQSVLGNDLPVQTLYKNMAQRWVLKKVFYRLDIPKLSVPLWAWSSDDNASGYRAWHALTDCELEGAHIASDHFSILSSVQLADELTSRLINGDVTQKVTKNQVIEGQPYEELA</sequence>
<dbReference type="InterPro" id="IPR006162">
    <property type="entry name" value="Ppantetheine_attach_site"/>
</dbReference>
<keyword evidence="5" id="KW-0413">Isomerase</keyword>
<feature type="domain" description="Carrier" evidence="4">
    <location>
        <begin position="990"/>
        <end position="1065"/>
    </location>
</feature>
<keyword evidence="6" id="KW-1185">Reference proteome</keyword>
<comment type="cofactor">
    <cofactor evidence="1">
        <name>pantetheine 4'-phosphate</name>
        <dbReference type="ChEBI" id="CHEBI:47942"/>
    </cofactor>
</comment>
<dbReference type="InterPro" id="IPR045851">
    <property type="entry name" value="AMP-bd_C_sf"/>
</dbReference>
<dbReference type="GO" id="GO:0005737">
    <property type="term" value="C:cytoplasm"/>
    <property type="evidence" value="ECO:0007669"/>
    <property type="project" value="TreeGrafter"/>
</dbReference>
<organism evidence="5 6">
    <name type="scientific">Marinomonas mediterranea (strain ATCC 700492 / JCM 21426 / NBRC 103028 / MMB-1)</name>
    <dbReference type="NCBI Taxonomy" id="717774"/>
    <lineage>
        <taxon>Bacteria</taxon>
        <taxon>Pseudomonadati</taxon>
        <taxon>Pseudomonadota</taxon>
        <taxon>Gammaproteobacteria</taxon>
        <taxon>Oceanospirillales</taxon>
        <taxon>Oceanospirillaceae</taxon>
        <taxon>Marinomonas</taxon>
    </lineage>
</organism>
<dbReference type="PROSITE" id="PS00012">
    <property type="entry name" value="PHOSPHOPANTETHEINE"/>
    <property type="match status" value="1"/>
</dbReference>
<dbReference type="PROSITE" id="PS00455">
    <property type="entry name" value="AMP_BINDING"/>
    <property type="match status" value="1"/>
</dbReference>
<dbReference type="CDD" id="cd05930">
    <property type="entry name" value="A_NRPS"/>
    <property type="match status" value="1"/>
</dbReference>
<dbReference type="RefSeq" id="WP_013660138.1">
    <property type="nucleotide sequence ID" value="NC_015276.1"/>
</dbReference>
<dbReference type="Gene3D" id="3.30.559.10">
    <property type="entry name" value="Chloramphenicol acetyltransferase-like domain"/>
    <property type="match status" value="1"/>
</dbReference>
<dbReference type="InterPro" id="IPR029058">
    <property type="entry name" value="AB_hydrolase_fold"/>
</dbReference>
<dbReference type="GO" id="GO:0044550">
    <property type="term" value="P:secondary metabolite biosynthetic process"/>
    <property type="evidence" value="ECO:0007669"/>
    <property type="project" value="TreeGrafter"/>
</dbReference>
<dbReference type="Pfam" id="PF00668">
    <property type="entry name" value="Condensation"/>
    <property type="match status" value="1"/>
</dbReference>
<evidence type="ECO:0000256" key="1">
    <source>
        <dbReference type="ARBA" id="ARBA00001957"/>
    </source>
</evidence>
<dbReference type="InterPro" id="IPR009081">
    <property type="entry name" value="PP-bd_ACP"/>
</dbReference>
<dbReference type="Pfam" id="PF00975">
    <property type="entry name" value="Thioesterase"/>
    <property type="match status" value="1"/>
</dbReference>
<dbReference type="PROSITE" id="PS50075">
    <property type="entry name" value="CARRIER"/>
    <property type="match status" value="1"/>
</dbReference>
<accession>F2K4D4</accession>
<dbReference type="STRING" id="717774.Marme_0958"/>
<dbReference type="Pfam" id="PF13193">
    <property type="entry name" value="AMP-binding_C"/>
    <property type="match status" value="1"/>
</dbReference>
<dbReference type="InterPro" id="IPR020845">
    <property type="entry name" value="AMP-binding_CS"/>
</dbReference>
<protein>
    <submittedName>
        <fullName evidence="5">Amino acid adenylation domain protein</fullName>
        <ecNumber evidence="5">5.1.1.11</ecNumber>
    </submittedName>
</protein>
<evidence type="ECO:0000259" key="4">
    <source>
        <dbReference type="PROSITE" id="PS50075"/>
    </source>
</evidence>
<dbReference type="SUPFAM" id="SSF52777">
    <property type="entry name" value="CoA-dependent acyltransferases"/>
    <property type="match status" value="1"/>
</dbReference>
<dbReference type="Gene3D" id="3.30.559.30">
    <property type="entry name" value="Nonribosomal peptide synthetase, condensation domain"/>
    <property type="match status" value="1"/>
</dbReference>
<reference evidence="5 6" key="1">
    <citation type="journal article" date="2012" name="Stand. Genomic Sci.">
        <title>Complete genome sequence of the melanogenic marine bacterium Marinomonas mediterranea type strain (MMB-1(T)).</title>
        <authorList>
            <person name="Lucas-Elio P."/>
            <person name="Goodwin L."/>
            <person name="Woyke T."/>
            <person name="Pitluck S."/>
            <person name="Nolan M."/>
            <person name="Kyrpides N.C."/>
            <person name="Detter J.C."/>
            <person name="Copeland A."/>
            <person name="Teshima H."/>
            <person name="Bruce D."/>
            <person name="Detter C."/>
            <person name="Tapia R."/>
            <person name="Han S."/>
            <person name="Land M.L."/>
            <person name="Ivanova N."/>
            <person name="Mikhailova N."/>
            <person name="Johnston A.W."/>
            <person name="Sanchez-Amat A."/>
        </authorList>
    </citation>
    <scope>NUCLEOTIDE SEQUENCE [LARGE SCALE GENOMIC DNA]</scope>
    <source>
        <strain evidence="6">ATCC 700492 / JCM 21426 / NBRC 103028 / MMB-1</strain>
    </source>
</reference>
<dbReference type="Gene3D" id="3.40.50.980">
    <property type="match status" value="2"/>
</dbReference>
<proteinExistence type="predicted"/>
<dbReference type="PANTHER" id="PTHR45527:SF1">
    <property type="entry name" value="FATTY ACID SYNTHASE"/>
    <property type="match status" value="1"/>
</dbReference>
<dbReference type="SUPFAM" id="SSF47336">
    <property type="entry name" value="ACP-like"/>
    <property type="match status" value="1"/>
</dbReference>
<dbReference type="Gene3D" id="3.40.50.1820">
    <property type="entry name" value="alpha/beta hydrolase"/>
    <property type="match status" value="1"/>
</dbReference>
<dbReference type="Gene3D" id="2.30.38.10">
    <property type="entry name" value="Luciferase, Domain 3"/>
    <property type="match status" value="1"/>
</dbReference>
<dbReference type="FunFam" id="1.10.1200.10:FF:000005">
    <property type="entry name" value="Nonribosomal peptide synthetase 1"/>
    <property type="match status" value="1"/>
</dbReference>
<dbReference type="EC" id="5.1.1.11" evidence="5"/>
<keyword evidence="2" id="KW-0596">Phosphopantetheine</keyword>
<name>F2K4D4_MARM1</name>
<dbReference type="PANTHER" id="PTHR45527">
    <property type="entry name" value="NONRIBOSOMAL PEPTIDE SYNTHETASE"/>
    <property type="match status" value="1"/>
</dbReference>
<dbReference type="InterPro" id="IPR010071">
    <property type="entry name" value="AA_adenyl_dom"/>
</dbReference>
<dbReference type="SUPFAM" id="SSF53474">
    <property type="entry name" value="alpha/beta-Hydrolases"/>
    <property type="match status" value="1"/>
</dbReference>
<dbReference type="KEGG" id="mme:Marme_0958"/>
<evidence type="ECO:0000313" key="6">
    <source>
        <dbReference type="Proteomes" id="UP000001062"/>
    </source>
</evidence>
<dbReference type="GO" id="GO:0047462">
    <property type="term" value="F:phenylalanine racemase (ATP-hydrolyzing) activity"/>
    <property type="evidence" value="ECO:0007669"/>
    <property type="project" value="UniProtKB-EC"/>
</dbReference>
<dbReference type="Gene3D" id="3.30.300.30">
    <property type="match status" value="1"/>
</dbReference>
<dbReference type="NCBIfam" id="TIGR01733">
    <property type="entry name" value="AA-adenyl-dom"/>
    <property type="match status" value="1"/>
</dbReference>
<dbReference type="GO" id="GO:0043041">
    <property type="term" value="P:amino acid activation for nonribosomal peptide biosynthetic process"/>
    <property type="evidence" value="ECO:0007669"/>
    <property type="project" value="TreeGrafter"/>
</dbReference>
<dbReference type="InterPro" id="IPR001242">
    <property type="entry name" value="Condensation_dom"/>
</dbReference>
<dbReference type="OrthoDB" id="9757559at2"/>
<dbReference type="SUPFAM" id="SSF56801">
    <property type="entry name" value="Acetyl-CoA synthetase-like"/>
    <property type="match status" value="1"/>
</dbReference>
<dbReference type="Gene3D" id="1.10.1200.10">
    <property type="entry name" value="ACP-like"/>
    <property type="match status" value="1"/>
</dbReference>
<dbReference type="InterPro" id="IPR020806">
    <property type="entry name" value="PKS_PP-bd"/>
</dbReference>
<dbReference type="Pfam" id="PF00550">
    <property type="entry name" value="PP-binding"/>
    <property type="match status" value="1"/>
</dbReference>